<evidence type="ECO:0000256" key="1">
    <source>
        <dbReference type="SAM" id="MobiDB-lite"/>
    </source>
</evidence>
<dbReference type="Proteomes" id="UP000626109">
    <property type="component" value="Unassembled WGS sequence"/>
</dbReference>
<reference evidence="2" key="1">
    <citation type="submission" date="2021-02" db="EMBL/GenBank/DDBJ databases">
        <authorList>
            <person name="Dougan E. K."/>
            <person name="Rhodes N."/>
            <person name="Thang M."/>
            <person name="Chan C."/>
        </authorList>
    </citation>
    <scope>NUCLEOTIDE SEQUENCE</scope>
</reference>
<evidence type="ECO:0000313" key="2">
    <source>
        <dbReference type="EMBL" id="CAE8712277.1"/>
    </source>
</evidence>
<gene>
    <name evidence="2" type="ORF">PGLA2088_LOCUS36964</name>
</gene>
<dbReference type="AlphaFoldDB" id="A0A813KUS2"/>
<comment type="caution">
    <text evidence="2">The sequence shown here is derived from an EMBL/GenBank/DDBJ whole genome shotgun (WGS) entry which is preliminary data.</text>
</comment>
<dbReference type="EMBL" id="CAJNNW010032299">
    <property type="protein sequence ID" value="CAE8712277.1"/>
    <property type="molecule type" value="Genomic_DNA"/>
</dbReference>
<evidence type="ECO:0008006" key="4">
    <source>
        <dbReference type="Google" id="ProtNLM"/>
    </source>
</evidence>
<dbReference type="CDD" id="cd02440">
    <property type="entry name" value="AdoMet_MTases"/>
    <property type="match status" value="1"/>
</dbReference>
<proteinExistence type="predicted"/>
<sequence>MGDESEFGSGMRAGSVLCLSNNNSNKASRRRLGVSCFGLAAAACCAQVFGVRPALSSGQALVPEVVLGTASQSWSSGMRRPGRSCRGLRRAKRKKDDNRQEPWFVSECLEDVRKDKGIKKTQDGENLLGVAGFYTATTWHNPWQDKLEGALSRALSDWDERGFFLKSDWDAEEGHPLGRVLDLACGSGEASMALMRWAELWPGAVATLEASDPFNFDSYESRTGRKAHKWSFGDVAGGALDGQGTYDLVLCTFAMHLVEGPELLDTLKALSTGSRLLVIGSSRKEPHVTKKSGWELLDYKPFSFGGGIRLALYRSQHFGGGW</sequence>
<evidence type="ECO:0000313" key="3">
    <source>
        <dbReference type="Proteomes" id="UP000626109"/>
    </source>
</evidence>
<feature type="region of interest" description="Disordered" evidence="1">
    <location>
        <begin position="73"/>
        <end position="93"/>
    </location>
</feature>
<accession>A0A813KUS2</accession>
<feature type="compositionally biased region" description="Basic residues" evidence="1">
    <location>
        <begin position="80"/>
        <end position="93"/>
    </location>
</feature>
<dbReference type="SUPFAM" id="SSF53335">
    <property type="entry name" value="S-adenosyl-L-methionine-dependent methyltransferases"/>
    <property type="match status" value="1"/>
</dbReference>
<dbReference type="Gene3D" id="3.40.50.150">
    <property type="entry name" value="Vaccinia Virus protein VP39"/>
    <property type="match status" value="1"/>
</dbReference>
<protein>
    <recommendedName>
        <fullName evidence="4">Methyltransferase domain-containing protein</fullName>
    </recommendedName>
</protein>
<organism evidence="2 3">
    <name type="scientific">Polarella glacialis</name>
    <name type="common">Dinoflagellate</name>
    <dbReference type="NCBI Taxonomy" id="89957"/>
    <lineage>
        <taxon>Eukaryota</taxon>
        <taxon>Sar</taxon>
        <taxon>Alveolata</taxon>
        <taxon>Dinophyceae</taxon>
        <taxon>Suessiales</taxon>
        <taxon>Suessiaceae</taxon>
        <taxon>Polarella</taxon>
    </lineage>
</organism>
<name>A0A813KUS2_POLGL</name>
<dbReference type="InterPro" id="IPR029063">
    <property type="entry name" value="SAM-dependent_MTases_sf"/>
</dbReference>